<feature type="compositionally biased region" description="Basic and acidic residues" evidence="1">
    <location>
        <begin position="229"/>
        <end position="257"/>
    </location>
</feature>
<proteinExistence type="predicted"/>
<dbReference type="RefSeq" id="WP_094059778.1">
    <property type="nucleotide sequence ID" value="NZ_CP022530.1"/>
</dbReference>
<evidence type="ECO:0008006" key="4">
    <source>
        <dbReference type="Google" id="ProtNLM"/>
    </source>
</evidence>
<evidence type="ECO:0000313" key="2">
    <source>
        <dbReference type="EMBL" id="ASP38588.1"/>
    </source>
</evidence>
<dbReference type="InterPro" id="IPR021973">
    <property type="entry name" value="SprA-related"/>
</dbReference>
<feature type="compositionally biased region" description="Low complexity" evidence="1">
    <location>
        <begin position="72"/>
        <end position="82"/>
    </location>
</feature>
<feature type="compositionally biased region" description="Basic and acidic residues" evidence="1">
    <location>
        <begin position="208"/>
        <end position="221"/>
    </location>
</feature>
<feature type="compositionally biased region" description="Low complexity" evidence="1">
    <location>
        <begin position="107"/>
        <end position="118"/>
    </location>
</feature>
<accession>A0A222FHX3</accession>
<keyword evidence="3" id="KW-1185">Reference proteome</keyword>
<evidence type="ECO:0000256" key="1">
    <source>
        <dbReference type="SAM" id="MobiDB-lite"/>
    </source>
</evidence>
<dbReference type="Proteomes" id="UP000202440">
    <property type="component" value="Chromosome"/>
</dbReference>
<feature type="region of interest" description="Disordered" evidence="1">
    <location>
        <begin position="1"/>
        <end position="142"/>
    </location>
</feature>
<feature type="compositionally biased region" description="Polar residues" evidence="1">
    <location>
        <begin position="43"/>
        <end position="60"/>
    </location>
</feature>
<dbReference type="OrthoDB" id="9812722at2"/>
<evidence type="ECO:0000313" key="3">
    <source>
        <dbReference type="Proteomes" id="UP000202440"/>
    </source>
</evidence>
<feature type="region of interest" description="Disordered" evidence="1">
    <location>
        <begin position="208"/>
        <end position="259"/>
    </location>
</feature>
<gene>
    <name evidence="2" type="ORF">CHH28_07825</name>
</gene>
<dbReference type="EMBL" id="CP022530">
    <property type="protein sequence ID" value="ASP38588.1"/>
    <property type="molecule type" value="Genomic_DNA"/>
</dbReference>
<protein>
    <recommendedName>
        <fullName evidence="4">Catalase</fullName>
    </recommendedName>
</protein>
<dbReference type="Pfam" id="PF12118">
    <property type="entry name" value="SprA-related"/>
    <property type="match status" value="1"/>
</dbReference>
<sequence length="299" mass="31817">MQVSAVPVALTATGATSPVVSPRSPVPSKPETQGNAAFAPVSAPQSTPQVSGEDTYSPPTRSAAPAREGESSTDVSVDDVSSNRVTPNNEDGQGTTPEQRVEEAVQEQELQQIQQLKQTDAEVRAHEQAHAAVGGSLAGAPTFTYKSGPDGVRYAVAGEVSIDVSKVSGDPQATLEKMERVRRAALAPAEPSAQDRQVAAQAARLATEARAEIASEQRESTRLQSGAVEQERQEARAELQEAREKQRAAEEKDKEDEVSISAAERFAEYNAKVRRINETLLRISQPSPISAGQLLNDIA</sequence>
<feature type="compositionally biased region" description="Polar residues" evidence="1">
    <location>
        <begin position="83"/>
        <end position="97"/>
    </location>
</feature>
<organism evidence="2 3">
    <name type="scientific">Bacterioplanes sanyensis</name>
    <dbReference type="NCBI Taxonomy" id="1249553"/>
    <lineage>
        <taxon>Bacteria</taxon>
        <taxon>Pseudomonadati</taxon>
        <taxon>Pseudomonadota</taxon>
        <taxon>Gammaproteobacteria</taxon>
        <taxon>Oceanospirillales</taxon>
        <taxon>Oceanospirillaceae</taxon>
        <taxon>Bacterioplanes</taxon>
    </lineage>
</organism>
<dbReference type="KEGG" id="bsan:CHH28_07825"/>
<dbReference type="AlphaFoldDB" id="A0A222FHX3"/>
<reference evidence="2 3" key="1">
    <citation type="submission" date="2017-07" db="EMBL/GenBank/DDBJ databases">
        <title>Annotated genome sequence of Bacterioplanes sanyensis isolated from Red Sea.</title>
        <authorList>
            <person name="Rehman Z.U."/>
        </authorList>
    </citation>
    <scope>NUCLEOTIDE SEQUENCE [LARGE SCALE GENOMIC DNA]</scope>
    <source>
        <strain evidence="2 3">NV9</strain>
    </source>
</reference>
<name>A0A222FHX3_9GAMM</name>
<feature type="compositionally biased region" description="Basic and acidic residues" evidence="1">
    <location>
        <begin position="119"/>
        <end position="129"/>
    </location>
</feature>